<comment type="caution">
    <text evidence="1">The sequence shown here is derived from an EMBL/GenBank/DDBJ whole genome shotgun (WGS) entry which is preliminary data.</text>
</comment>
<organism evidence="1 2">
    <name type="scientific">Hyphobacterium lacteum</name>
    <dbReference type="NCBI Taxonomy" id="3116575"/>
    <lineage>
        <taxon>Bacteria</taxon>
        <taxon>Pseudomonadati</taxon>
        <taxon>Pseudomonadota</taxon>
        <taxon>Alphaproteobacteria</taxon>
        <taxon>Maricaulales</taxon>
        <taxon>Maricaulaceae</taxon>
        <taxon>Hyphobacterium</taxon>
    </lineage>
</organism>
<evidence type="ECO:0000313" key="1">
    <source>
        <dbReference type="EMBL" id="MEE2526381.1"/>
    </source>
</evidence>
<proteinExistence type="predicted"/>
<evidence type="ECO:0000313" key="2">
    <source>
        <dbReference type="Proteomes" id="UP001354971"/>
    </source>
</evidence>
<protein>
    <submittedName>
        <fullName evidence="1">Uncharacterized protein</fullName>
    </submittedName>
</protein>
<accession>A0ABU7LRW2</accession>
<sequence length="241" mass="26009">MLTQFIAERVDGFTMLEWERDLPSFSERLGVTTGNGMPNSMAGWIPDVLIEEATRGAKRRASAYDGIWRSTRSSSDLPGRCLHDITMIRSDDTGLIEFSSGIEGVRYHGRAMLLQHQLFSIAADEDSVTMMFGIFNGVARQKAEVLDGLSVATLRDAGSSPACSAVILHRIADLTGDRDGDIALFEASIAAQNPLAPEGSVPQDIIDHLANTTTIDAPGLMRMLFQTSMARGPLLDPAAIG</sequence>
<dbReference type="EMBL" id="JAZDRP010000004">
    <property type="protein sequence ID" value="MEE2526381.1"/>
    <property type="molecule type" value="Genomic_DNA"/>
</dbReference>
<reference evidence="1 2" key="1">
    <citation type="submission" date="2024-01" db="EMBL/GenBank/DDBJ databases">
        <title>Hyphobacterium bacterium isolated from marine sediment.</title>
        <authorList>
            <person name="Zhao S."/>
        </authorList>
    </citation>
    <scope>NUCLEOTIDE SEQUENCE [LARGE SCALE GENOMIC DNA]</scope>
    <source>
        <strain evidence="2">HN65</strain>
    </source>
</reference>
<keyword evidence="2" id="KW-1185">Reference proteome</keyword>
<gene>
    <name evidence="1" type="ORF">V0U79_08385</name>
</gene>
<name>A0ABU7LRW2_9PROT</name>
<dbReference type="RefSeq" id="WP_330199044.1">
    <property type="nucleotide sequence ID" value="NZ_JAZDRP010000004.1"/>
</dbReference>
<dbReference type="Proteomes" id="UP001354971">
    <property type="component" value="Unassembled WGS sequence"/>
</dbReference>